<dbReference type="Gene3D" id="3.90.1720.10">
    <property type="entry name" value="endopeptidase domain like (from Nostoc punctiforme)"/>
    <property type="match status" value="1"/>
</dbReference>
<dbReference type="SUPFAM" id="SSF54001">
    <property type="entry name" value="Cysteine proteinases"/>
    <property type="match status" value="1"/>
</dbReference>
<organism evidence="1 2">
    <name type="scientific">Gimesia chilikensis</name>
    <dbReference type="NCBI Taxonomy" id="2605989"/>
    <lineage>
        <taxon>Bacteria</taxon>
        <taxon>Pseudomonadati</taxon>
        <taxon>Planctomycetota</taxon>
        <taxon>Planctomycetia</taxon>
        <taxon>Planctomycetales</taxon>
        <taxon>Planctomycetaceae</taxon>
        <taxon>Gimesia</taxon>
    </lineage>
</organism>
<dbReference type="RefSeq" id="WP_145183235.1">
    <property type="nucleotide sequence ID" value="NZ_CP036266.1"/>
</dbReference>
<evidence type="ECO:0008006" key="3">
    <source>
        <dbReference type="Google" id="ProtNLM"/>
    </source>
</evidence>
<gene>
    <name evidence="1" type="ORF">HG66A1_22240</name>
</gene>
<evidence type="ECO:0000313" key="1">
    <source>
        <dbReference type="EMBL" id="QDT20438.1"/>
    </source>
</evidence>
<dbReference type="OrthoDB" id="275111at2"/>
<reference evidence="1 2" key="1">
    <citation type="submission" date="2019-02" db="EMBL/GenBank/DDBJ databases">
        <title>Deep-cultivation of Planctomycetes and their phenomic and genomic characterization uncovers novel biology.</title>
        <authorList>
            <person name="Wiegand S."/>
            <person name="Jogler M."/>
            <person name="Boedeker C."/>
            <person name="Pinto D."/>
            <person name="Vollmers J."/>
            <person name="Rivas-Marin E."/>
            <person name="Kohn T."/>
            <person name="Peeters S.H."/>
            <person name="Heuer A."/>
            <person name="Rast P."/>
            <person name="Oberbeckmann S."/>
            <person name="Bunk B."/>
            <person name="Jeske O."/>
            <person name="Meyerdierks A."/>
            <person name="Storesund J.E."/>
            <person name="Kallscheuer N."/>
            <person name="Luecker S."/>
            <person name="Lage O.M."/>
            <person name="Pohl T."/>
            <person name="Merkel B.J."/>
            <person name="Hornburger P."/>
            <person name="Mueller R.-W."/>
            <person name="Bruemmer F."/>
            <person name="Labrenz M."/>
            <person name="Spormann A.M."/>
            <person name="Op den Camp H."/>
            <person name="Overmann J."/>
            <person name="Amann R."/>
            <person name="Jetten M.S.M."/>
            <person name="Mascher T."/>
            <person name="Medema M.H."/>
            <person name="Devos D.P."/>
            <person name="Kaster A.-K."/>
            <person name="Ovreas L."/>
            <person name="Rohde M."/>
            <person name="Galperin M.Y."/>
            <person name="Jogler C."/>
        </authorList>
    </citation>
    <scope>NUCLEOTIDE SEQUENCE [LARGE SCALE GENOMIC DNA]</scope>
    <source>
        <strain evidence="1 2">HG66A1</strain>
    </source>
</reference>
<dbReference type="EMBL" id="CP036266">
    <property type="protein sequence ID" value="QDT20438.1"/>
    <property type="molecule type" value="Genomic_DNA"/>
</dbReference>
<protein>
    <recommendedName>
        <fullName evidence="3">Permuted papain-like amidase enzyme, YaeF/YiiX, C92 family</fullName>
    </recommendedName>
</protein>
<accession>A0A517PM42</accession>
<dbReference type="InterPro" id="IPR024453">
    <property type="entry name" value="Peptidase_C92"/>
</dbReference>
<dbReference type="Pfam" id="PF05708">
    <property type="entry name" value="Peptidase_C92"/>
    <property type="match status" value="1"/>
</dbReference>
<evidence type="ECO:0000313" key="2">
    <source>
        <dbReference type="Proteomes" id="UP000320421"/>
    </source>
</evidence>
<name>A0A517PM42_9PLAN</name>
<sequence>MSLFLSIAVLASTPQDTQRNEQPVEAARPQMTMNFKTFDQLADSLSTRVETGTLLFSKGDCLAVRIFTQSPYTHVAMIVMRNGEPVVYDSMNGAGARCLTLKNYLNTQRPASIHVFHPRSAFTAEMTEEYERLLDQKLGTPYSIRHHLTGKRANGIHCAEYAMDALSACHLMQAKSPPKVSPASLLKGIVQAKRYVPAVTFELEKPPAIVEKPRNWCHQIWIDTKNCTSACCVKLRGWVLCQ</sequence>
<dbReference type="InterPro" id="IPR038765">
    <property type="entry name" value="Papain-like_cys_pep_sf"/>
</dbReference>
<proteinExistence type="predicted"/>
<dbReference type="AlphaFoldDB" id="A0A517PM42"/>
<keyword evidence="2" id="KW-1185">Reference proteome</keyword>
<dbReference type="Proteomes" id="UP000320421">
    <property type="component" value="Chromosome"/>
</dbReference>